<gene>
    <name evidence="2" type="ORF">X929_01805</name>
</gene>
<dbReference type="OrthoDB" id="9803529at2"/>
<accession>A0A2K1P4N7</accession>
<comment type="caution">
    <text evidence="2">The sequence shown here is derived from an EMBL/GenBank/DDBJ whole genome shotgun (WGS) entry which is preliminary data.</text>
</comment>
<dbReference type="SUPFAM" id="SSF101960">
    <property type="entry name" value="Stabilizer of iron transporter SufD"/>
    <property type="match status" value="1"/>
</dbReference>
<dbReference type="InterPro" id="IPR037284">
    <property type="entry name" value="SUF_FeS_clus_asmbl_SufBD_sf"/>
</dbReference>
<evidence type="ECO:0000259" key="1">
    <source>
        <dbReference type="Pfam" id="PF01458"/>
    </source>
</evidence>
<organism evidence="2 3">
    <name type="scientific">Petrotoga olearia DSM 13574</name>
    <dbReference type="NCBI Taxonomy" id="1122955"/>
    <lineage>
        <taxon>Bacteria</taxon>
        <taxon>Thermotogati</taxon>
        <taxon>Thermotogota</taxon>
        <taxon>Thermotogae</taxon>
        <taxon>Petrotogales</taxon>
        <taxon>Petrotogaceae</taxon>
        <taxon>Petrotoga</taxon>
    </lineage>
</organism>
<name>A0A2K1P4N7_9BACT</name>
<evidence type="ECO:0000313" key="2">
    <source>
        <dbReference type="EMBL" id="PNR97716.1"/>
    </source>
</evidence>
<dbReference type="InterPro" id="IPR000825">
    <property type="entry name" value="SUF_FeS_clus_asmbl_SufBD_core"/>
</dbReference>
<dbReference type="EMBL" id="AZRL01000004">
    <property type="protein sequence ID" value="PNR97716.1"/>
    <property type="molecule type" value="Genomic_DNA"/>
</dbReference>
<dbReference type="Pfam" id="PF01458">
    <property type="entry name" value="SUFBD_core"/>
    <property type="match status" value="1"/>
</dbReference>
<proteinExistence type="predicted"/>
<reference evidence="2 3" key="1">
    <citation type="submission" date="2013-12" db="EMBL/GenBank/DDBJ databases">
        <title>Comparative genomics of Petrotoga isolates.</title>
        <authorList>
            <person name="Nesbo C.L."/>
            <person name="Charchuk R."/>
            <person name="Chow K."/>
        </authorList>
    </citation>
    <scope>NUCLEOTIDE SEQUENCE [LARGE SCALE GENOMIC DNA]</scope>
    <source>
        <strain evidence="2 3">DSM 13574</strain>
    </source>
</reference>
<protein>
    <recommendedName>
        <fullName evidence="1">SUF system FeS cluster assembly SufBD core domain-containing protein</fullName>
    </recommendedName>
</protein>
<dbReference type="GO" id="GO:0016226">
    <property type="term" value="P:iron-sulfur cluster assembly"/>
    <property type="evidence" value="ECO:0007669"/>
    <property type="project" value="InterPro"/>
</dbReference>
<sequence length="405" mass="46242">METIFEKPIDMRHKDLKAVEWQIPQITPKRDYGDYEFQASLEHISNEMLKTFKSYRYEAYKNWGFPKWKRAKLNGYEPDKYVSFVPVSTSGKILALNGIDLEGIEILAKYDFEGAHRKFLLMAEAFSNTGFYLKTNEGEEREPIILTYDWKSPIYETSVYNISPFSKATVIRYIKSNKNENLFRTTSNRIIVRENASLELININLCNDDSLNIDNTFVEVQKNGKVQVTDINIGGRITSPHIVFRLAGEGAQAQLFPYFLGNKDNVIDMLYLMRFYSPETTGAIDAKGVIKDESKAVFRGFLDLKKGAKEANASESEYTLTLSEKAKAEALPSLLVDENEVNASHAATVGTIEKEKLYYLMTRGFSLEEAKKLISSGLFESAIDRIKVFDEGMSREVKDVIFQRI</sequence>
<evidence type="ECO:0000313" key="3">
    <source>
        <dbReference type="Proteomes" id="UP000236434"/>
    </source>
</evidence>
<dbReference type="PANTHER" id="PTHR43575">
    <property type="entry name" value="PROTEIN ABCI7, CHLOROPLASTIC"/>
    <property type="match status" value="1"/>
</dbReference>
<feature type="domain" description="SUF system FeS cluster assembly SufBD core" evidence="1">
    <location>
        <begin position="160"/>
        <end position="377"/>
    </location>
</feature>
<dbReference type="RefSeq" id="WP_103066345.1">
    <property type="nucleotide sequence ID" value="NZ_AZRL01000004.1"/>
</dbReference>
<dbReference type="PANTHER" id="PTHR43575:SF1">
    <property type="entry name" value="PROTEIN ABCI7, CHLOROPLASTIC"/>
    <property type="match status" value="1"/>
</dbReference>
<dbReference type="AlphaFoldDB" id="A0A2K1P4N7"/>
<dbReference type="Proteomes" id="UP000236434">
    <property type="component" value="Unassembled WGS sequence"/>
</dbReference>
<dbReference type="InterPro" id="IPR055346">
    <property type="entry name" value="Fe-S_cluster_assembly_SufBD"/>
</dbReference>